<evidence type="ECO:0000259" key="11">
    <source>
        <dbReference type="PROSITE" id="PS50866"/>
    </source>
</evidence>
<dbReference type="Pfam" id="PF01105">
    <property type="entry name" value="EMP24_GP25L"/>
    <property type="match status" value="1"/>
</dbReference>
<evidence type="ECO:0000256" key="3">
    <source>
        <dbReference type="ARBA" id="ARBA00022692"/>
    </source>
</evidence>
<proteinExistence type="inferred from homology"/>
<feature type="chain" id="PRO_5008898713" description="GOLD domain-containing protein" evidence="10">
    <location>
        <begin position="21"/>
        <end position="206"/>
    </location>
</feature>
<evidence type="ECO:0000256" key="5">
    <source>
        <dbReference type="ARBA" id="ARBA00022989"/>
    </source>
</evidence>
<keyword evidence="4 10" id="KW-0732">Signal</keyword>
<dbReference type="GO" id="GO:0016020">
    <property type="term" value="C:membrane"/>
    <property type="evidence" value="ECO:0007669"/>
    <property type="project" value="UniProtKB-SubCell"/>
</dbReference>
<comment type="caution">
    <text evidence="12">The sequence shown here is derived from an EMBL/GenBank/DDBJ whole genome shotgun (WGS) entry which is preliminary data.</text>
</comment>
<comment type="subcellular location">
    <subcellularLocation>
        <location evidence="7">Endomembrane system</location>
        <topology evidence="7">Single-pass membrane protein</topology>
    </subcellularLocation>
    <subcellularLocation>
        <location evidence="1 8">Membrane</location>
        <topology evidence="1 8">Single-pass type I membrane protein</topology>
    </subcellularLocation>
</comment>
<evidence type="ECO:0000256" key="7">
    <source>
        <dbReference type="ARBA" id="ARBA00037847"/>
    </source>
</evidence>
<evidence type="ECO:0000313" key="13">
    <source>
        <dbReference type="Proteomes" id="UP000186922"/>
    </source>
</evidence>
<evidence type="ECO:0000256" key="1">
    <source>
        <dbReference type="ARBA" id="ARBA00004479"/>
    </source>
</evidence>
<name>A0A1D1VQ92_RAMVA</name>
<dbReference type="InterPro" id="IPR015720">
    <property type="entry name" value="Emp24-like"/>
</dbReference>
<feature type="transmembrane region" description="Helical" evidence="9">
    <location>
        <begin position="174"/>
        <end position="196"/>
    </location>
</feature>
<dbReference type="InterPro" id="IPR009038">
    <property type="entry name" value="GOLD_dom"/>
</dbReference>
<protein>
    <recommendedName>
        <fullName evidence="11">GOLD domain-containing protein</fullName>
    </recommendedName>
</protein>
<feature type="domain" description="GOLD" evidence="11">
    <location>
        <begin position="30"/>
        <end position="112"/>
    </location>
</feature>
<feature type="signal peptide" evidence="10">
    <location>
        <begin position="1"/>
        <end position="20"/>
    </location>
</feature>
<dbReference type="AlphaFoldDB" id="A0A1D1VQ92"/>
<dbReference type="EMBL" id="BDGG01000009">
    <property type="protein sequence ID" value="GAV03006.1"/>
    <property type="molecule type" value="Genomic_DNA"/>
</dbReference>
<dbReference type="PROSITE" id="PS50866">
    <property type="entry name" value="GOLD"/>
    <property type="match status" value="1"/>
</dbReference>
<evidence type="ECO:0000313" key="12">
    <source>
        <dbReference type="EMBL" id="GAV03006.1"/>
    </source>
</evidence>
<keyword evidence="6 9" id="KW-0472">Membrane</keyword>
<dbReference type="STRING" id="947166.A0A1D1VQ92"/>
<evidence type="ECO:0000256" key="9">
    <source>
        <dbReference type="SAM" id="Phobius"/>
    </source>
</evidence>
<evidence type="ECO:0000256" key="6">
    <source>
        <dbReference type="ARBA" id="ARBA00023136"/>
    </source>
</evidence>
<evidence type="ECO:0000256" key="8">
    <source>
        <dbReference type="RuleBase" id="RU003827"/>
    </source>
</evidence>
<accession>A0A1D1VQ92</accession>
<keyword evidence="3 8" id="KW-0812">Transmembrane</keyword>
<dbReference type="Proteomes" id="UP000186922">
    <property type="component" value="Unassembled WGS sequence"/>
</dbReference>
<reference evidence="12 13" key="1">
    <citation type="journal article" date="2016" name="Nat. Commun.">
        <title>Extremotolerant tardigrade genome and improved radiotolerance of human cultured cells by tardigrade-unique protein.</title>
        <authorList>
            <person name="Hashimoto T."/>
            <person name="Horikawa D.D."/>
            <person name="Saito Y."/>
            <person name="Kuwahara H."/>
            <person name="Kozuka-Hata H."/>
            <person name="Shin-I T."/>
            <person name="Minakuchi Y."/>
            <person name="Ohishi K."/>
            <person name="Motoyama A."/>
            <person name="Aizu T."/>
            <person name="Enomoto A."/>
            <person name="Kondo K."/>
            <person name="Tanaka S."/>
            <person name="Hara Y."/>
            <person name="Koshikawa S."/>
            <person name="Sagara H."/>
            <person name="Miura T."/>
            <person name="Yokobori S."/>
            <person name="Miyagawa K."/>
            <person name="Suzuki Y."/>
            <person name="Kubo T."/>
            <person name="Oyama M."/>
            <person name="Kohara Y."/>
            <person name="Fujiyama A."/>
            <person name="Arakawa K."/>
            <person name="Katayama T."/>
            <person name="Toyoda A."/>
            <person name="Kunieda T."/>
        </authorList>
    </citation>
    <scope>NUCLEOTIDE SEQUENCE [LARGE SCALE GENOMIC DNA]</scope>
    <source>
        <strain evidence="12 13">YOKOZUNA-1</strain>
    </source>
</reference>
<evidence type="ECO:0000256" key="2">
    <source>
        <dbReference type="ARBA" id="ARBA00007104"/>
    </source>
</evidence>
<comment type="similarity">
    <text evidence="2 8">Belongs to the EMP24/GP25L family.</text>
</comment>
<dbReference type="SUPFAM" id="SSF101576">
    <property type="entry name" value="Supernatant protein factor (SPF), C-terminal domain"/>
    <property type="match status" value="1"/>
</dbReference>
<dbReference type="InterPro" id="IPR036598">
    <property type="entry name" value="GOLD_dom_sf"/>
</dbReference>
<keyword evidence="13" id="KW-1185">Reference proteome</keyword>
<organism evidence="12 13">
    <name type="scientific">Ramazzottius varieornatus</name>
    <name type="common">Water bear</name>
    <name type="synonym">Tardigrade</name>
    <dbReference type="NCBI Taxonomy" id="947166"/>
    <lineage>
        <taxon>Eukaryota</taxon>
        <taxon>Metazoa</taxon>
        <taxon>Ecdysozoa</taxon>
        <taxon>Tardigrada</taxon>
        <taxon>Eutardigrada</taxon>
        <taxon>Parachela</taxon>
        <taxon>Hypsibioidea</taxon>
        <taxon>Ramazzottiidae</taxon>
        <taxon>Ramazzottius</taxon>
    </lineage>
</organism>
<dbReference type="SMART" id="SM01190">
    <property type="entry name" value="EMP24_GP25L"/>
    <property type="match status" value="1"/>
</dbReference>
<dbReference type="OrthoDB" id="1929172at2759"/>
<dbReference type="PANTHER" id="PTHR22811">
    <property type="entry name" value="TRANSMEMBRANE EMP24 DOMAIN-CONTAINING PROTEIN"/>
    <property type="match status" value="1"/>
</dbReference>
<dbReference type="GO" id="GO:0012505">
    <property type="term" value="C:endomembrane system"/>
    <property type="evidence" value="ECO:0007669"/>
    <property type="project" value="UniProtKB-SubCell"/>
</dbReference>
<keyword evidence="5 9" id="KW-1133">Transmembrane helix</keyword>
<evidence type="ECO:0000256" key="10">
    <source>
        <dbReference type="SAM" id="SignalP"/>
    </source>
</evidence>
<sequence>MKTRISFTFFLISLQKLCSAYFVTVEPDSSECFFDRVKTGTKVSLTFEVIEGGFMDIDVQISGPDGKAIYSGERETNGKYTFATHMDGAYQYCFSNKMSTLTTKTVMFTMDLGDAPDPAAVKGTPEQQHQEHDKLENMVRDLSAALTTVKHEQDYMNVRARIHASINENTNSRVVMWAFFEALIIVAMTVGQVFYLKRFFEVRRIV</sequence>
<gene>
    <name evidence="12" type="primary">RvY_13497-1</name>
    <name evidence="12" type="synonym">RvY_13497.1</name>
    <name evidence="12" type="ORF">RvY_13497</name>
</gene>
<evidence type="ECO:0000256" key="4">
    <source>
        <dbReference type="ARBA" id="ARBA00022729"/>
    </source>
</evidence>